<sequence>MRGWHGPSLQSPFSVLQRAHGIRVLMNLMKGRLSRGGEQSSPDPTLVVISITCLISGLGLSLLILATASLSPRIKRLSTWFNLLITGIVFAISNLLLIGHQSGPQPPFGLCLFQAMMLYGVPALASFSSAIFCIEMLLLVRHVLRADHKKTVQPARRYLLAIPWIAHLGIALAVLVMGLKQPWRVLRDDETSTYCHLKAHIPARVTAGLTICGVLITLIALALTIHALYRNRDDASMQQFRHDSMINRMVLRIIIFSILPVVALILSILKFPSKVLGTRIFVIMLSLFPLWSAVVLGLHADIFRAWAFWKRTPEEPTKSLASSEYNKRGAGSV</sequence>
<dbReference type="Proteomes" id="UP001556367">
    <property type="component" value="Unassembled WGS sequence"/>
</dbReference>
<keyword evidence="1" id="KW-0472">Membrane</keyword>
<keyword evidence="1" id="KW-1133">Transmembrane helix</keyword>
<feature type="transmembrane region" description="Helical" evidence="1">
    <location>
        <begin position="207"/>
        <end position="229"/>
    </location>
</feature>
<keyword evidence="3" id="KW-1185">Reference proteome</keyword>
<keyword evidence="1" id="KW-0812">Transmembrane</keyword>
<dbReference type="EMBL" id="JASNQZ010000004">
    <property type="protein sequence ID" value="KAL0958295.1"/>
    <property type="molecule type" value="Genomic_DNA"/>
</dbReference>
<evidence type="ECO:0000313" key="3">
    <source>
        <dbReference type="Proteomes" id="UP001556367"/>
    </source>
</evidence>
<comment type="caution">
    <text evidence="2">The sequence shown here is derived from an EMBL/GenBank/DDBJ whole genome shotgun (WGS) entry which is preliminary data.</text>
</comment>
<evidence type="ECO:0000313" key="2">
    <source>
        <dbReference type="EMBL" id="KAL0958295.1"/>
    </source>
</evidence>
<gene>
    <name evidence="2" type="ORF">HGRIS_000443</name>
</gene>
<dbReference type="Gene3D" id="1.20.1070.10">
    <property type="entry name" value="Rhodopsin 7-helix transmembrane proteins"/>
    <property type="match status" value="1"/>
</dbReference>
<feature type="transmembrane region" description="Helical" evidence="1">
    <location>
        <begin position="281"/>
        <end position="303"/>
    </location>
</feature>
<protein>
    <recommendedName>
        <fullName evidence="4">G-protein coupled receptors family 2 profile 2 domain-containing protein</fullName>
    </recommendedName>
</protein>
<feature type="transmembrane region" description="Helical" evidence="1">
    <location>
        <begin position="45"/>
        <end position="68"/>
    </location>
</feature>
<evidence type="ECO:0000256" key="1">
    <source>
        <dbReference type="SAM" id="Phobius"/>
    </source>
</evidence>
<proteinExistence type="predicted"/>
<feature type="transmembrane region" description="Helical" evidence="1">
    <location>
        <begin position="250"/>
        <end position="269"/>
    </location>
</feature>
<reference evidence="3" key="1">
    <citation type="submission" date="2024-06" db="EMBL/GenBank/DDBJ databases">
        <title>Multi-omics analyses provide insights into the biosynthesis of the anticancer antibiotic pleurotin in Hohenbuehelia grisea.</title>
        <authorList>
            <person name="Weaver J.A."/>
            <person name="Alberti F."/>
        </authorList>
    </citation>
    <scope>NUCLEOTIDE SEQUENCE [LARGE SCALE GENOMIC DNA]</scope>
    <source>
        <strain evidence="3">T-177</strain>
    </source>
</reference>
<feature type="transmembrane region" description="Helical" evidence="1">
    <location>
        <begin position="158"/>
        <end position="179"/>
    </location>
</feature>
<evidence type="ECO:0008006" key="4">
    <source>
        <dbReference type="Google" id="ProtNLM"/>
    </source>
</evidence>
<name>A0ABR3JR27_9AGAR</name>
<organism evidence="2 3">
    <name type="scientific">Hohenbuehelia grisea</name>
    <dbReference type="NCBI Taxonomy" id="104357"/>
    <lineage>
        <taxon>Eukaryota</taxon>
        <taxon>Fungi</taxon>
        <taxon>Dikarya</taxon>
        <taxon>Basidiomycota</taxon>
        <taxon>Agaricomycotina</taxon>
        <taxon>Agaricomycetes</taxon>
        <taxon>Agaricomycetidae</taxon>
        <taxon>Agaricales</taxon>
        <taxon>Pleurotineae</taxon>
        <taxon>Pleurotaceae</taxon>
        <taxon>Hohenbuehelia</taxon>
    </lineage>
</organism>
<feature type="transmembrane region" description="Helical" evidence="1">
    <location>
        <begin position="118"/>
        <end position="138"/>
    </location>
</feature>
<accession>A0ABR3JR27</accession>
<feature type="transmembrane region" description="Helical" evidence="1">
    <location>
        <begin position="80"/>
        <end position="98"/>
    </location>
</feature>